<feature type="domain" description="N-acetyltransferase" evidence="2">
    <location>
        <begin position="85"/>
        <end position="254"/>
    </location>
</feature>
<reference evidence="3" key="1">
    <citation type="submission" date="2021-11" db="EMBL/GenBank/DDBJ databases">
        <authorList>
            <person name="Herlambang A."/>
            <person name="Guo Y."/>
            <person name="Takashima Y."/>
            <person name="Nishizawa T."/>
        </authorList>
    </citation>
    <scope>NUCLEOTIDE SEQUENCE</scope>
    <source>
        <strain evidence="3">E1425</strain>
    </source>
</reference>
<keyword evidence="4" id="KW-1185">Reference proteome</keyword>
<evidence type="ECO:0000313" key="4">
    <source>
        <dbReference type="Proteomes" id="UP000827284"/>
    </source>
</evidence>
<feature type="compositionally biased region" description="Low complexity" evidence="1">
    <location>
        <begin position="33"/>
        <end position="51"/>
    </location>
</feature>
<dbReference type="InterPro" id="IPR000182">
    <property type="entry name" value="GNAT_dom"/>
</dbReference>
<dbReference type="EMBL" id="BQFW01000006">
    <property type="protein sequence ID" value="GJJ72367.1"/>
    <property type="molecule type" value="Genomic_DNA"/>
</dbReference>
<dbReference type="AlphaFoldDB" id="A0A9P3LVT2"/>
<name>A0A9P3LVT2_9FUNG</name>
<reference evidence="3" key="2">
    <citation type="journal article" date="2022" name="Microbiol. Resour. Announc.">
        <title>Whole-Genome Sequence of Entomortierella parvispora E1425, a Mucoromycotan Fungus Associated with Burkholderiaceae-Related Endosymbiotic Bacteria.</title>
        <authorList>
            <person name="Herlambang A."/>
            <person name="Guo Y."/>
            <person name="Takashima Y."/>
            <person name="Narisawa K."/>
            <person name="Ohta H."/>
            <person name="Nishizawa T."/>
        </authorList>
    </citation>
    <scope>NUCLEOTIDE SEQUENCE</scope>
    <source>
        <strain evidence="3">E1425</strain>
    </source>
</reference>
<gene>
    <name evidence="3" type="ORF">EMPS_04724</name>
</gene>
<feature type="region of interest" description="Disordered" evidence="1">
    <location>
        <begin position="1"/>
        <end position="51"/>
    </location>
</feature>
<dbReference type="Gene3D" id="3.40.630.30">
    <property type="match status" value="1"/>
</dbReference>
<accession>A0A9P3LVT2</accession>
<dbReference type="GO" id="GO:0016747">
    <property type="term" value="F:acyltransferase activity, transferring groups other than amino-acyl groups"/>
    <property type="evidence" value="ECO:0007669"/>
    <property type="project" value="InterPro"/>
</dbReference>
<protein>
    <recommendedName>
        <fullName evidence="2">N-acetyltransferase domain-containing protein</fullName>
    </recommendedName>
</protein>
<dbReference type="Pfam" id="PF00583">
    <property type="entry name" value="Acetyltransf_1"/>
    <property type="match status" value="1"/>
</dbReference>
<comment type="caution">
    <text evidence="3">The sequence shown here is derived from an EMBL/GenBank/DDBJ whole genome shotgun (WGS) entry which is preliminary data.</text>
</comment>
<dbReference type="Proteomes" id="UP000827284">
    <property type="component" value="Unassembled WGS sequence"/>
</dbReference>
<sequence>MVSSSCTEPISSIKSPDSRPQLVHIPSLPSIRSVSSPTPSTASTSSALPDTPIQEVIFRHGRVEDAPLMTEMQFSNYRHHYAGLVPQDYLDNLDTDEMIRFHVKNLTPAVDDRKMAYVVAERSSAVAGGEPEVIGMSQVMVPNWERAYNHRFYPGWSQDEFDCEIDTLYVKLGVQGGGIGRKLVVGALQEGYDRFKMRGSVIIWTLVGNTQARAFYKRIGCEEVAIRTLDLRGMPRECVGYGWRTVAAGLGKEE</sequence>
<dbReference type="OrthoDB" id="2348079at2759"/>
<feature type="compositionally biased region" description="Polar residues" evidence="1">
    <location>
        <begin position="1"/>
        <end position="15"/>
    </location>
</feature>
<proteinExistence type="predicted"/>
<dbReference type="SUPFAM" id="SSF55729">
    <property type="entry name" value="Acyl-CoA N-acyltransferases (Nat)"/>
    <property type="match status" value="1"/>
</dbReference>
<evidence type="ECO:0000256" key="1">
    <source>
        <dbReference type="SAM" id="MobiDB-lite"/>
    </source>
</evidence>
<dbReference type="InterPro" id="IPR016181">
    <property type="entry name" value="Acyl_CoA_acyltransferase"/>
</dbReference>
<evidence type="ECO:0000313" key="3">
    <source>
        <dbReference type="EMBL" id="GJJ72367.1"/>
    </source>
</evidence>
<organism evidence="3 4">
    <name type="scientific">Entomortierella parvispora</name>
    <dbReference type="NCBI Taxonomy" id="205924"/>
    <lineage>
        <taxon>Eukaryota</taxon>
        <taxon>Fungi</taxon>
        <taxon>Fungi incertae sedis</taxon>
        <taxon>Mucoromycota</taxon>
        <taxon>Mortierellomycotina</taxon>
        <taxon>Mortierellomycetes</taxon>
        <taxon>Mortierellales</taxon>
        <taxon>Mortierellaceae</taxon>
        <taxon>Entomortierella</taxon>
    </lineage>
</organism>
<evidence type="ECO:0000259" key="2">
    <source>
        <dbReference type="PROSITE" id="PS51186"/>
    </source>
</evidence>
<dbReference type="PROSITE" id="PS51186">
    <property type="entry name" value="GNAT"/>
    <property type="match status" value="1"/>
</dbReference>